<gene>
    <name evidence="1" type="ORF">LOK49_LG14G00271</name>
</gene>
<comment type="caution">
    <text evidence="1">The sequence shown here is derived from an EMBL/GenBank/DDBJ whole genome shotgun (WGS) entry which is preliminary data.</text>
</comment>
<accession>A0ACC0FAQ5</accession>
<reference evidence="1 2" key="1">
    <citation type="journal article" date="2022" name="Plant J.">
        <title>Chromosome-level genome of Camellia lanceoleosa provides a valuable resource for understanding genome evolution and self-incompatibility.</title>
        <authorList>
            <person name="Gong W."/>
            <person name="Xiao S."/>
            <person name="Wang L."/>
            <person name="Liao Z."/>
            <person name="Chang Y."/>
            <person name="Mo W."/>
            <person name="Hu G."/>
            <person name="Li W."/>
            <person name="Zhao G."/>
            <person name="Zhu H."/>
            <person name="Hu X."/>
            <person name="Ji K."/>
            <person name="Xiang X."/>
            <person name="Song Q."/>
            <person name="Yuan D."/>
            <person name="Jin S."/>
            <person name="Zhang L."/>
        </authorList>
    </citation>
    <scope>NUCLEOTIDE SEQUENCE [LARGE SCALE GENOMIC DNA]</scope>
    <source>
        <strain evidence="1">SQ_2022a</strain>
    </source>
</reference>
<evidence type="ECO:0000313" key="2">
    <source>
        <dbReference type="Proteomes" id="UP001060215"/>
    </source>
</evidence>
<protein>
    <submittedName>
        <fullName evidence="1">Uncharacterized protein</fullName>
    </submittedName>
</protein>
<proteinExistence type="predicted"/>
<organism evidence="1 2">
    <name type="scientific">Camellia lanceoleosa</name>
    <dbReference type="NCBI Taxonomy" id="1840588"/>
    <lineage>
        <taxon>Eukaryota</taxon>
        <taxon>Viridiplantae</taxon>
        <taxon>Streptophyta</taxon>
        <taxon>Embryophyta</taxon>
        <taxon>Tracheophyta</taxon>
        <taxon>Spermatophyta</taxon>
        <taxon>Magnoliopsida</taxon>
        <taxon>eudicotyledons</taxon>
        <taxon>Gunneridae</taxon>
        <taxon>Pentapetalae</taxon>
        <taxon>asterids</taxon>
        <taxon>Ericales</taxon>
        <taxon>Theaceae</taxon>
        <taxon>Camellia</taxon>
    </lineage>
</organism>
<sequence>MRARKRKLQSRMFIFILGPTLTKFHKLLTEFKEEFGNKGKGTVINHKSKHWPKSRITALPNLFLDRIPSVHVSL</sequence>
<name>A0ACC0FAQ5_9ERIC</name>
<keyword evidence="2" id="KW-1185">Reference proteome</keyword>
<evidence type="ECO:0000313" key="1">
    <source>
        <dbReference type="EMBL" id="KAI7985734.1"/>
    </source>
</evidence>
<dbReference type="EMBL" id="CM045772">
    <property type="protein sequence ID" value="KAI7985734.1"/>
    <property type="molecule type" value="Genomic_DNA"/>
</dbReference>
<dbReference type="Proteomes" id="UP001060215">
    <property type="component" value="Chromosome 15"/>
</dbReference>